<dbReference type="Proteomes" id="UP000596035">
    <property type="component" value="Chromosome"/>
</dbReference>
<organism evidence="11 13">
    <name type="scientific">Acutalibacter muris</name>
    <dbReference type="NCBI Taxonomy" id="1796620"/>
    <lineage>
        <taxon>Bacteria</taxon>
        <taxon>Bacillati</taxon>
        <taxon>Bacillota</taxon>
        <taxon>Clostridia</taxon>
        <taxon>Eubacteriales</taxon>
        <taxon>Acutalibacteraceae</taxon>
        <taxon>Acutalibacter</taxon>
    </lineage>
</organism>
<feature type="domain" description="Tyr recombinase" evidence="8">
    <location>
        <begin position="187"/>
        <end position="372"/>
    </location>
</feature>
<dbReference type="EMBL" id="CP021422">
    <property type="protein sequence ID" value="ASB40871.1"/>
    <property type="molecule type" value="Genomic_DNA"/>
</dbReference>
<evidence type="ECO:0000256" key="1">
    <source>
        <dbReference type="ARBA" id="ARBA00003283"/>
    </source>
</evidence>
<feature type="compositionally biased region" description="Basic and acidic residues" evidence="7">
    <location>
        <begin position="18"/>
        <end position="27"/>
    </location>
</feature>
<comment type="similarity">
    <text evidence="2">Belongs to the 'phage' integrase family.</text>
</comment>
<proteinExistence type="inferred from homology"/>
<keyword evidence="3" id="KW-0229">DNA integration</keyword>
<dbReference type="InterPro" id="IPR013762">
    <property type="entry name" value="Integrase-like_cat_sf"/>
</dbReference>
<evidence type="ECO:0000256" key="3">
    <source>
        <dbReference type="ARBA" id="ARBA00022908"/>
    </source>
</evidence>
<dbReference type="InterPro" id="IPR011010">
    <property type="entry name" value="DNA_brk_join_enz"/>
</dbReference>
<dbReference type="GO" id="GO:0006310">
    <property type="term" value="P:DNA recombination"/>
    <property type="evidence" value="ECO:0007669"/>
    <property type="project" value="UniProtKB-KW"/>
</dbReference>
<accession>A0A1Z2XR48</accession>
<dbReference type="Gene3D" id="1.10.150.130">
    <property type="match status" value="1"/>
</dbReference>
<keyword evidence="5" id="KW-0233">DNA recombination</keyword>
<gene>
    <name evidence="10" type="ORF">ADH66_09525</name>
    <name evidence="11" type="ORF">I5Q82_19560</name>
</gene>
<dbReference type="CDD" id="cd01189">
    <property type="entry name" value="INT_ICEBs1_C_like"/>
    <property type="match status" value="1"/>
</dbReference>
<evidence type="ECO:0000256" key="2">
    <source>
        <dbReference type="ARBA" id="ARBA00008857"/>
    </source>
</evidence>
<dbReference type="EMBL" id="CP065321">
    <property type="protein sequence ID" value="QQR30153.1"/>
    <property type="molecule type" value="Genomic_DNA"/>
</dbReference>
<dbReference type="InterPro" id="IPR044068">
    <property type="entry name" value="CB"/>
</dbReference>
<dbReference type="Pfam" id="PF00589">
    <property type="entry name" value="Phage_integrase"/>
    <property type="match status" value="1"/>
</dbReference>
<dbReference type="Proteomes" id="UP000196710">
    <property type="component" value="Chromosome"/>
</dbReference>
<evidence type="ECO:0000259" key="9">
    <source>
        <dbReference type="PROSITE" id="PS51900"/>
    </source>
</evidence>
<dbReference type="KEGG" id="amur:ADH66_09525"/>
<dbReference type="PANTHER" id="PTHR30629">
    <property type="entry name" value="PROPHAGE INTEGRASE"/>
    <property type="match status" value="1"/>
</dbReference>
<dbReference type="AlphaFoldDB" id="A0A1Z2XR48"/>
<dbReference type="InterPro" id="IPR010998">
    <property type="entry name" value="Integrase_recombinase_N"/>
</dbReference>
<evidence type="ECO:0000256" key="7">
    <source>
        <dbReference type="SAM" id="MobiDB-lite"/>
    </source>
</evidence>
<reference evidence="11 13" key="3">
    <citation type="submission" date="2020-11" db="EMBL/GenBank/DDBJ databases">
        <title>Closed and high quality bacterial genomes of the OMM12 community.</title>
        <authorList>
            <person name="Marbouty M."/>
            <person name="Lamy-Besnier Q."/>
            <person name="Debarbieux L."/>
            <person name="Koszul R."/>
        </authorList>
    </citation>
    <scope>NUCLEOTIDE SEQUENCE [LARGE SCALE GENOMIC DNA]</scope>
    <source>
        <strain evidence="11 13">KB18</strain>
    </source>
</reference>
<feature type="domain" description="Core-binding (CB)" evidence="9">
    <location>
        <begin position="70"/>
        <end position="166"/>
    </location>
</feature>
<dbReference type="SUPFAM" id="SSF56349">
    <property type="entry name" value="DNA breaking-rejoining enzymes"/>
    <property type="match status" value="1"/>
</dbReference>
<dbReference type="Pfam" id="PF14659">
    <property type="entry name" value="Phage_int_SAM_3"/>
    <property type="match status" value="1"/>
</dbReference>
<keyword evidence="12" id="KW-1185">Reference proteome</keyword>
<evidence type="ECO:0000313" key="10">
    <source>
        <dbReference type="EMBL" id="ASB40871.1"/>
    </source>
</evidence>
<evidence type="ECO:0000256" key="6">
    <source>
        <dbReference type="PROSITE-ProRule" id="PRU01248"/>
    </source>
</evidence>
<sequence length="383" mass="42422">MAKRRANGEGNIRKRKDGRWEGRYTAGRDPESGKVIYKNVLGKTQAEVKEKLARAIENSKGLDVVKAGQYTVGQWMDVWFENYAKIKVRPSSHKTYKGYIENHIKPNIGRIPLSKLTTLEVQALYRKLLTSGRVERTESKQQSKGLSAKTVHNINQVISSAMALAMSQKLISSNPTDGCALPKVEHQEMKTLAADQLAAFFLEAKNSGVFEMYYLELATGLRRGELLGLKWDDIDLDTGVIQVKRQVARIDGEVVEAPLKTKNSYRTLSIGADAVEILKEQRDKVSGGYVFPSPNGGPISPDSVLHMLHRVLERAGLPKIRFHDLRHTFSTLALQNGVDIKTVSGMLGHYSAGFTLDTYAHVTTAAQKEAAKTMGNLLGSSIR</sequence>
<dbReference type="InterPro" id="IPR050808">
    <property type="entry name" value="Phage_Integrase"/>
</dbReference>
<dbReference type="PANTHER" id="PTHR30629:SF2">
    <property type="entry name" value="PROPHAGE INTEGRASE INTS-RELATED"/>
    <property type="match status" value="1"/>
</dbReference>
<dbReference type="InterPro" id="IPR004107">
    <property type="entry name" value="Integrase_SAM-like_N"/>
</dbReference>
<dbReference type="Gene3D" id="1.10.443.10">
    <property type="entry name" value="Intergrase catalytic core"/>
    <property type="match status" value="1"/>
</dbReference>
<dbReference type="InterPro" id="IPR002104">
    <property type="entry name" value="Integrase_catalytic"/>
</dbReference>
<evidence type="ECO:0000259" key="8">
    <source>
        <dbReference type="PROSITE" id="PS51898"/>
    </source>
</evidence>
<feature type="region of interest" description="Disordered" evidence="7">
    <location>
        <begin position="1"/>
        <end position="27"/>
    </location>
</feature>
<evidence type="ECO:0000313" key="13">
    <source>
        <dbReference type="Proteomes" id="UP000596035"/>
    </source>
</evidence>
<dbReference type="RefSeq" id="WP_066541378.1">
    <property type="nucleotide sequence ID" value="NZ_CP021422.1"/>
</dbReference>
<dbReference type="PROSITE" id="PS51898">
    <property type="entry name" value="TYR_RECOMBINASE"/>
    <property type="match status" value="1"/>
</dbReference>
<dbReference type="GO" id="GO:0003677">
    <property type="term" value="F:DNA binding"/>
    <property type="evidence" value="ECO:0007669"/>
    <property type="project" value="UniProtKB-UniRule"/>
</dbReference>
<evidence type="ECO:0000313" key="12">
    <source>
        <dbReference type="Proteomes" id="UP000196710"/>
    </source>
</evidence>
<evidence type="ECO:0000256" key="4">
    <source>
        <dbReference type="ARBA" id="ARBA00023125"/>
    </source>
</evidence>
<reference evidence="12" key="2">
    <citation type="submission" date="2017-05" db="EMBL/GenBank/DDBJ databases">
        <title>Improved OligoMM genomes.</title>
        <authorList>
            <person name="Garzetti D."/>
        </authorList>
    </citation>
    <scope>NUCLEOTIDE SEQUENCE [LARGE SCALE GENOMIC DNA]</scope>
    <source>
        <strain evidence="12">KB18</strain>
    </source>
</reference>
<name>A0A1Z2XR48_9FIRM</name>
<keyword evidence="4 6" id="KW-0238">DNA-binding</keyword>
<comment type="function">
    <text evidence="1">Site-specific tyrosine recombinase, which acts by catalyzing the cutting and rejoining of the recombining DNA molecules.</text>
</comment>
<evidence type="ECO:0000313" key="11">
    <source>
        <dbReference type="EMBL" id="QQR30153.1"/>
    </source>
</evidence>
<dbReference type="GO" id="GO:0015074">
    <property type="term" value="P:DNA integration"/>
    <property type="evidence" value="ECO:0007669"/>
    <property type="project" value="UniProtKB-KW"/>
</dbReference>
<evidence type="ECO:0000256" key="5">
    <source>
        <dbReference type="ARBA" id="ARBA00023172"/>
    </source>
</evidence>
<protein>
    <submittedName>
        <fullName evidence="11">Site-specific integrase</fullName>
    </submittedName>
</protein>
<dbReference type="PROSITE" id="PS51900">
    <property type="entry name" value="CB"/>
    <property type="match status" value="1"/>
</dbReference>
<reference evidence="10" key="1">
    <citation type="journal article" date="2017" name="Genome Announc.">
        <title>High-Quality Whole-Genome Sequences of the Oligo-Mouse-Microbiota Bacterial Community.</title>
        <authorList>
            <person name="Garzetti D."/>
            <person name="Brugiroux S."/>
            <person name="Bunk B."/>
            <person name="Pukall R."/>
            <person name="McCoy K.D."/>
            <person name="Macpherson A.J."/>
            <person name="Stecher B."/>
        </authorList>
    </citation>
    <scope>NUCLEOTIDE SEQUENCE</scope>
    <source>
        <strain evidence="10">KB18</strain>
    </source>
</reference>